<dbReference type="AlphaFoldDB" id="A0A8J6NUS8"/>
<dbReference type="EMBL" id="JACNJH010000096">
    <property type="protein sequence ID" value="MBC8360556.1"/>
    <property type="molecule type" value="Genomic_DNA"/>
</dbReference>
<evidence type="ECO:0000313" key="2">
    <source>
        <dbReference type="EMBL" id="MBC8360556.1"/>
    </source>
</evidence>
<dbReference type="SUPFAM" id="SSF56300">
    <property type="entry name" value="Metallo-dependent phosphatases"/>
    <property type="match status" value="1"/>
</dbReference>
<organism evidence="2 3">
    <name type="scientific">Candidatus Desulfatibia profunda</name>
    <dbReference type="NCBI Taxonomy" id="2841695"/>
    <lineage>
        <taxon>Bacteria</taxon>
        <taxon>Pseudomonadati</taxon>
        <taxon>Thermodesulfobacteriota</taxon>
        <taxon>Desulfobacteria</taxon>
        <taxon>Desulfobacterales</taxon>
        <taxon>Desulfobacterales incertae sedis</taxon>
        <taxon>Candidatus Desulfatibia</taxon>
    </lineage>
</organism>
<name>A0A8J6NUS8_9BACT</name>
<accession>A0A8J6NUS8</accession>
<proteinExistence type="predicted"/>
<gene>
    <name evidence="2" type="ORF">H8E23_04075</name>
</gene>
<evidence type="ECO:0000259" key="1">
    <source>
        <dbReference type="Pfam" id="PF00149"/>
    </source>
</evidence>
<reference evidence="2 3" key="1">
    <citation type="submission" date="2020-08" db="EMBL/GenBank/DDBJ databases">
        <title>Bridging the membrane lipid divide: bacteria of the FCB group superphylum have the potential to synthesize archaeal ether lipids.</title>
        <authorList>
            <person name="Villanueva L."/>
            <person name="Von Meijenfeldt F.A.B."/>
            <person name="Westbye A.B."/>
            <person name="Yadav S."/>
            <person name="Hopmans E.C."/>
            <person name="Dutilh B.E."/>
            <person name="Sinninghe Damste J.S."/>
        </authorList>
    </citation>
    <scope>NUCLEOTIDE SEQUENCE [LARGE SCALE GENOMIC DNA]</scope>
    <source>
        <strain evidence="2">NIOZ-UU30</strain>
    </source>
</reference>
<dbReference type="Proteomes" id="UP000603434">
    <property type="component" value="Unassembled WGS sequence"/>
</dbReference>
<feature type="domain" description="Calcineurin-like phosphoesterase" evidence="1">
    <location>
        <begin position="1"/>
        <end position="100"/>
    </location>
</feature>
<protein>
    <submittedName>
        <fullName evidence="2">Metallophosphoesterase</fullName>
    </submittedName>
</protein>
<dbReference type="GO" id="GO:0016787">
    <property type="term" value="F:hydrolase activity"/>
    <property type="evidence" value="ECO:0007669"/>
    <property type="project" value="InterPro"/>
</dbReference>
<dbReference type="InterPro" id="IPR029052">
    <property type="entry name" value="Metallo-depent_PP-like"/>
</dbReference>
<comment type="caution">
    <text evidence="2">The sequence shown here is derived from an EMBL/GenBank/DDBJ whole genome shotgun (WGS) entry which is preliminary data.</text>
</comment>
<dbReference type="Gene3D" id="3.60.21.10">
    <property type="match status" value="1"/>
</dbReference>
<evidence type="ECO:0000313" key="3">
    <source>
        <dbReference type="Proteomes" id="UP000603434"/>
    </source>
</evidence>
<dbReference type="Pfam" id="PF00149">
    <property type="entry name" value="Metallophos"/>
    <property type="match status" value="1"/>
</dbReference>
<sequence>MRIAIISDTHFGDPMGTLVQSDDHGKIVIGPRYKDFKKAIGTNNDYLILLGDILDFSIVSYEEAYDFARIFFLQLQQDKIAKEIIYVCGNHDADLWHIVEHEVNVINPIKSGKAPRPFHLSLPGVIDDRKAGLNKGFTLPGVTQRKGEISKYAGLYFDNITVTSQNGQSVGTPTLFNFCYPNLYLATDYGTALVTHGQYFEAYWAMACEWAMKLALEDLKIGSALDLKEMVGINFPLSQLACSGVGQAGPLTKVVRQVQRDVKDADLRRVKKYLDRLDYEVDKLTRFPWYKQYLEWLTDMVSDQIKKMALEFIGNMEDTRYSEEFIHKKEVQDRFMNFFSASLLEIDNLNIKYGYDIPLPRYVIFGHTHQPIPWGAPDAPKAKTASDAGIQQITLYNAGGWLNKKDKNVEKFVGAEVFIYSTGEGFTSIPIR</sequence>
<dbReference type="InterPro" id="IPR004843">
    <property type="entry name" value="Calcineurin-like_PHP"/>
</dbReference>